<keyword evidence="1" id="KW-1133">Transmembrane helix</keyword>
<organism evidence="2 3">
    <name type="scientific">Pristionchus fissidentatus</name>
    <dbReference type="NCBI Taxonomy" id="1538716"/>
    <lineage>
        <taxon>Eukaryota</taxon>
        <taxon>Metazoa</taxon>
        <taxon>Ecdysozoa</taxon>
        <taxon>Nematoda</taxon>
        <taxon>Chromadorea</taxon>
        <taxon>Rhabditida</taxon>
        <taxon>Rhabditina</taxon>
        <taxon>Diplogasteromorpha</taxon>
        <taxon>Diplogasteroidea</taxon>
        <taxon>Neodiplogasteridae</taxon>
        <taxon>Pristionchus</taxon>
    </lineage>
</organism>
<sequence>MLQTNHLGSPFYILNFVHVILHLVALFCLTVMWTAQRIFIEIINFEFGWQLIPILCLWFTLLVSAYVCFGGLTDRPVLGSWPKQRIEIIYAIGLAALLLSVGLQTWIMFPAWYDPFFQIRYLIACITTWILLFTWIAFLVLHLLRVRN</sequence>
<feature type="transmembrane region" description="Helical" evidence="1">
    <location>
        <begin position="88"/>
        <end position="109"/>
    </location>
</feature>
<keyword evidence="1" id="KW-0812">Transmembrane</keyword>
<protein>
    <submittedName>
        <fullName evidence="2">Uncharacterized protein</fullName>
    </submittedName>
</protein>
<name>A0AAV5URA3_9BILA</name>
<evidence type="ECO:0000256" key="1">
    <source>
        <dbReference type="SAM" id="Phobius"/>
    </source>
</evidence>
<dbReference type="EMBL" id="BTSY01000001">
    <property type="protein sequence ID" value="GMT08849.1"/>
    <property type="molecule type" value="Genomic_DNA"/>
</dbReference>
<comment type="caution">
    <text evidence="2">The sequence shown here is derived from an EMBL/GenBank/DDBJ whole genome shotgun (WGS) entry which is preliminary data.</text>
</comment>
<feature type="transmembrane region" description="Helical" evidence="1">
    <location>
        <begin position="12"/>
        <end position="35"/>
    </location>
</feature>
<gene>
    <name evidence="2" type="ORF">PFISCL1PPCAC_146</name>
</gene>
<evidence type="ECO:0000313" key="3">
    <source>
        <dbReference type="Proteomes" id="UP001432322"/>
    </source>
</evidence>
<feature type="transmembrane region" description="Helical" evidence="1">
    <location>
        <begin position="121"/>
        <end position="144"/>
    </location>
</feature>
<proteinExistence type="predicted"/>
<reference evidence="2" key="1">
    <citation type="submission" date="2023-10" db="EMBL/GenBank/DDBJ databases">
        <title>Genome assembly of Pristionchus species.</title>
        <authorList>
            <person name="Yoshida K."/>
            <person name="Sommer R.J."/>
        </authorList>
    </citation>
    <scope>NUCLEOTIDE SEQUENCE</scope>
    <source>
        <strain evidence="2">RS5133</strain>
    </source>
</reference>
<dbReference type="AlphaFoldDB" id="A0AAV5URA3"/>
<feature type="transmembrane region" description="Helical" evidence="1">
    <location>
        <begin position="47"/>
        <end position="67"/>
    </location>
</feature>
<keyword evidence="1" id="KW-0472">Membrane</keyword>
<accession>A0AAV5URA3</accession>
<evidence type="ECO:0000313" key="2">
    <source>
        <dbReference type="EMBL" id="GMT08849.1"/>
    </source>
</evidence>
<dbReference type="Proteomes" id="UP001432322">
    <property type="component" value="Unassembled WGS sequence"/>
</dbReference>
<keyword evidence="3" id="KW-1185">Reference proteome</keyword>